<feature type="region of interest" description="Disordered" evidence="4">
    <location>
        <begin position="267"/>
        <end position="399"/>
    </location>
</feature>
<feature type="compositionally biased region" description="Basic and acidic residues" evidence="4">
    <location>
        <begin position="302"/>
        <end position="323"/>
    </location>
</feature>
<keyword evidence="3" id="KW-0539">Nucleus</keyword>
<evidence type="ECO:0000313" key="5">
    <source>
        <dbReference type="EMBL" id="OXV11733.1"/>
    </source>
</evidence>
<dbReference type="Proteomes" id="UP000243515">
    <property type="component" value="Unassembled WGS sequence"/>
</dbReference>
<feature type="compositionally biased region" description="Basic and acidic residues" evidence="4">
    <location>
        <begin position="338"/>
        <end position="351"/>
    </location>
</feature>
<feature type="compositionally biased region" description="Basic residues" evidence="4">
    <location>
        <begin position="356"/>
        <end position="367"/>
    </location>
</feature>
<protein>
    <submittedName>
        <fullName evidence="5">Uncharacterized protein</fullName>
    </submittedName>
</protein>
<comment type="subcellular location">
    <subcellularLocation>
        <location evidence="1">Nucleus</location>
    </subcellularLocation>
</comment>
<reference evidence="5 6" key="1">
    <citation type="journal article" date="2015" name="Environ. Microbiol.">
        <title>Metagenome sequence of Elaphomyces granulatus from sporocarp tissue reveals Ascomycota ectomycorrhizal fingerprints of genome expansion and a Proteobacteria-rich microbiome.</title>
        <authorList>
            <person name="Quandt C.A."/>
            <person name="Kohler A."/>
            <person name="Hesse C.N."/>
            <person name="Sharpton T.J."/>
            <person name="Martin F."/>
            <person name="Spatafora J.W."/>
        </authorList>
    </citation>
    <scope>NUCLEOTIDE SEQUENCE [LARGE SCALE GENOMIC DNA]</scope>
    <source>
        <strain evidence="5 6">OSC145934</strain>
    </source>
</reference>
<feature type="compositionally biased region" description="Polar residues" evidence="4">
    <location>
        <begin position="216"/>
        <end position="234"/>
    </location>
</feature>
<accession>A0A232M5R3</accession>
<comment type="similarity">
    <text evidence="2">Belongs to the TLS1 family.</text>
</comment>
<name>A0A232M5R3_9EURO</name>
<evidence type="ECO:0000256" key="4">
    <source>
        <dbReference type="SAM" id="MobiDB-lite"/>
    </source>
</evidence>
<organism evidence="5 6">
    <name type="scientific">Elaphomyces granulatus</name>
    <dbReference type="NCBI Taxonomy" id="519963"/>
    <lineage>
        <taxon>Eukaryota</taxon>
        <taxon>Fungi</taxon>
        <taxon>Dikarya</taxon>
        <taxon>Ascomycota</taxon>
        <taxon>Pezizomycotina</taxon>
        <taxon>Eurotiomycetes</taxon>
        <taxon>Eurotiomycetidae</taxon>
        <taxon>Eurotiales</taxon>
        <taxon>Elaphomycetaceae</taxon>
        <taxon>Elaphomyces</taxon>
    </lineage>
</organism>
<feature type="region of interest" description="Disordered" evidence="4">
    <location>
        <begin position="202"/>
        <end position="239"/>
    </location>
</feature>
<proteinExistence type="inferred from homology"/>
<evidence type="ECO:0000256" key="2">
    <source>
        <dbReference type="ARBA" id="ARBA00007643"/>
    </source>
</evidence>
<feature type="compositionally biased region" description="Acidic residues" evidence="4">
    <location>
        <begin position="324"/>
        <end position="337"/>
    </location>
</feature>
<dbReference type="Pfam" id="PF07052">
    <property type="entry name" value="Hep_59"/>
    <property type="match status" value="1"/>
</dbReference>
<dbReference type="InterPro" id="IPR010756">
    <property type="entry name" value="Tls1-like"/>
</dbReference>
<feature type="compositionally biased region" description="Basic and acidic residues" evidence="4">
    <location>
        <begin position="202"/>
        <end position="213"/>
    </location>
</feature>
<dbReference type="OrthoDB" id="5627at2759"/>
<dbReference type="GO" id="GO:0000398">
    <property type="term" value="P:mRNA splicing, via spliceosome"/>
    <property type="evidence" value="ECO:0007669"/>
    <property type="project" value="TreeGrafter"/>
</dbReference>
<evidence type="ECO:0000256" key="1">
    <source>
        <dbReference type="ARBA" id="ARBA00004123"/>
    </source>
</evidence>
<comment type="caution">
    <text evidence="5">The sequence shown here is derived from an EMBL/GenBank/DDBJ whole genome shotgun (WGS) entry which is preliminary data.</text>
</comment>
<evidence type="ECO:0000313" key="6">
    <source>
        <dbReference type="Proteomes" id="UP000243515"/>
    </source>
</evidence>
<dbReference type="PANTHER" id="PTHR13486:SF2">
    <property type="entry name" value="SPLICING FACTOR C9ORF78"/>
    <property type="match status" value="1"/>
</dbReference>
<gene>
    <name evidence="5" type="ORF">Egran_00506</name>
</gene>
<dbReference type="EMBL" id="NPHW01002324">
    <property type="protein sequence ID" value="OXV11733.1"/>
    <property type="molecule type" value="Genomic_DNA"/>
</dbReference>
<keyword evidence="6" id="KW-1185">Reference proteome</keyword>
<dbReference type="GO" id="GO:0005681">
    <property type="term" value="C:spliceosomal complex"/>
    <property type="evidence" value="ECO:0007669"/>
    <property type="project" value="TreeGrafter"/>
</dbReference>
<sequence>YSQVLVRVRGCGAEPGKRITIIQHIDSYEPPRLLESNHPDFFTATSILRRCSRPHPIKMETDITQRPEAVFRPMKRRKFLRKRLDGRVEGVAPEQNNTSDSEKEKTVAEQLSLVLSDDSQNGEPQLANPLHLRKAHRVRRGGIEFFSAIPKQKADVNRQSSGMTLEDMESENIQAMFDRFTAHTGQKVDLDKHMMEYIESEMAERQRRSKGAEASDLTTNTMSGSVLQKSNPNFPQREPACLGKLHEIDLGQEAKLQNIARTEAATRRLAGNESPSPEEESSLSTIRLGRDGKPSRSRRRRNSEDVERDKLVEEVLRESKLDVYDEPESNEPGDDQAADDRIAEQFRRDFLEAIQSRRRGARPRNNKATKPDVPRGPKLGGSRSARAAMREMQEKSAQK</sequence>
<dbReference type="AlphaFoldDB" id="A0A232M5R3"/>
<feature type="compositionally biased region" description="Basic and acidic residues" evidence="4">
    <location>
        <begin position="388"/>
        <end position="399"/>
    </location>
</feature>
<evidence type="ECO:0000256" key="3">
    <source>
        <dbReference type="ARBA" id="ARBA00023242"/>
    </source>
</evidence>
<feature type="non-terminal residue" evidence="5">
    <location>
        <position position="1"/>
    </location>
</feature>
<dbReference type="PANTHER" id="PTHR13486">
    <property type="entry name" value="TELOMERE LENGTH AND SILENCING PROTEIN 1 TLS1 FAMILY MEMBER"/>
    <property type="match status" value="1"/>
</dbReference>